<name>A0A0F8YA53_9ZZZZ</name>
<comment type="caution">
    <text evidence="1">The sequence shown here is derived from an EMBL/GenBank/DDBJ whole genome shotgun (WGS) entry which is preliminary data.</text>
</comment>
<protein>
    <submittedName>
        <fullName evidence="1">Uncharacterized protein</fullName>
    </submittedName>
</protein>
<gene>
    <name evidence="1" type="ORF">LCGC14_3119780</name>
</gene>
<reference evidence="1" key="1">
    <citation type="journal article" date="2015" name="Nature">
        <title>Complex archaea that bridge the gap between prokaryotes and eukaryotes.</title>
        <authorList>
            <person name="Spang A."/>
            <person name="Saw J.H."/>
            <person name="Jorgensen S.L."/>
            <person name="Zaremba-Niedzwiedzka K."/>
            <person name="Martijn J."/>
            <person name="Lind A.E."/>
            <person name="van Eijk R."/>
            <person name="Schleper C."/>
            <person name="Guy L."/>
            <person name="Ettema T.J."/>
        </authorList>
    </citation>
    <scope>NUCLEOTIDE SEQUENCE</scope>
</reference>
<dbReference type="EMBL" id="LAZR01067755">
    <property type="protein sequence ID" value="KKK50964.1"/>
    <property type="molecule type" value="Genomic_DNA"/>
</dbReference>
<accession>A0A0F8YA53</accession>
<dbReference type="AlphaFoldDB" id="A0A0F8YA53"/>
<proteinExistence type="predicted"/>
<feature type="non-terminal residue" evidence="1">
    <location>
        <position position="31"/>
    </location>
</feature>
<sequence length="31" mass="3533">MKPLSELVEEWREEADMSNNLSNCYDDDAAG</sequence>
<evidence type="ECO:0000313" key="1">
    <source>
        <dbReference type="EMBL" id="KKK50964.1"/>
    </source>
</evidence>
<organism evidence="1">
    <name type="scientific">marine sediment metagenome</name>
    <dbReference type="NCBI Taxonomy" id="412755"/>
    <lineage>
        <taxon>unclassified sequences</taxon>
        <taxon>metagenomes</taxon>
        <taxon>ecological metagenomes</taxon>
    </lineage>
</organism>